<evidence type="ECO:0000313" key="2">
    <source>
        <dbReference type="EMBL" id="NJC42517.1"/>
    </source>
</evidence>
<dbReference type="AlphaFoldDB" id="A0A7X6BPJ7"/>
<comment type="caution">
    <text evidence="2">The sequence shown here is derived from an EMBL/GenBank/DDBJ whole genome shotgun (WGS) entry which is preliminary data.</text>
</comment>
<keyword evidence="1" id="KW-1133">Transmembrane helix</keyword>
<keyword evidence="1" id="KW-0472">Membrane</keyword>
<organism evidence="2 3">
    <name type="scientific">Brevundimonas alba</name>
    <dbReference type="NCBI Taxonomy" id="74314"/>
    <lineage>
        <taxon>Bacteria</taxon>
        <taxon>Pseudomonadati</taxon>
        <taxon>Pseudomonadota</taxon>
        <taxon>Alphaproteobacteria</taxon>
        <taxon>Caulobacterales</taxon>
        <taxon>Caulobacteraceae</taxon>
        <taxon>Brevundimonas</taxon>
    </lineage>
</organism>
<dbReference type="Proteomes" id="UP000587415">
    <property type="component" value="Unassembled WGS sequence"/>
</dbReference>
<gene>
    <name evidence="2" type="ORF">GGQ87_002812</name>
</gene>
<name>A0A7X6BPJ7_9CAUL</name>
<proteinExistence type="predicted"/>
<evidence type="ECO:0000313" key="3">
    <source>
        <dbReference type="Proteomes" id="UP000587415"/>
    </source>
</evidence>
<evidence type="ECO:0000256" key="1">
    <source>
        <dbReference type="SAM" id="Phobius"/>
    </source>
</evidence>
<reference evidence="2 3" key="1">
    <citation type="submission" date="2020-03" db="EMBL/GenBank/DDBJ databases">
        <title>Genomic Encyclopedia of Type Strains, Phase IV (KMG-IV): sequencing the most valuable type-strain genomes for metagenomic binning, comparative biology and taxonomic classification.</title>
        <authorList>
            <person name="Goeker M."/>
        </authorList>
    </citation>
    <scope>NUCLEOTIDE SEQUENCE [LARGE SCALE GENOMIC DNA]</scope>
    <source>
        <strain evidence="2 3">DSM 4736</strain>
    </source>
</reference>
<feature type="transmembrane region" description="Helical" evidence="1">
    <location>
        <begin position="12"/>
        <end position="35"/>
    </location>
</feature>
<keyword evidence="3" id="KW-1185">Reference proteome</keyword>
<accession>A0A7X6BPJ7</accession>
<keyword evidence="1" id="KW-0812">Transmembrane</keyword>
<sequence length="36" mass="3855">MRPARDRTEDLMIAALVVVTLAFAVATAFSIQSAFA</sequence>
<protein>
    <submittedName>
        <fullName evidence="2">Uncharacterized protein</fullName>
    </submittedName>
</protein>
<dbReference type="EMBL" id="JAATJM010000002">
    <property type="protein sequence ID" value="NJC42517.1"/>
    <property type="molecule type" value="Genomic_DNA"/>
</dbReference>